<reference evidence="1 2" key="1">
    <citation type="submission" date="2021-01" db="EMBL/GenBank/DDBJ databases">
        <title>Genomic Encyclopedia of Type Strains, Phase IV (KMG-IV): sequencing the most valuable type-strain genomes for metagenomic binning, comparative biology and taxonomic classification.</title>
        <authorList>
            <person name="Goeker M."/>
        </authorList>
    </citation>
    <scope>NUCLEOTIDE SEQUENCE [LARGE SCALE GENOMIC DNA]</scope>
    <source>
        <strain evidence="1 2">DSM 105482</strain>
    </source>
</reference>
<evidence type="ECO:0008006" key="3">
    <source>
        <dbReference type="Google" id="ProtNLM"/>
    </source>
</evidence>
<comment type="caution">
    <text evidence="1">The sequence shown here is derived from an EMBL/GenBank/DDBJ whole genome shotgun (WGS) entry which is preliminary data.</text>
</comment>
<organism evidence="1 2">
    <name type="scientific">Peribacillus deserti</name>
    <dbReference type="NCBI Taxonomy" id="673318"/>
    <lineage>
        <taxon>Bacteria</taxon>
        <taxon>Bacillati</taxon>
        <taxon>Bacillota</taxon>
        <taxon>Bacilli</taxon>
        <taxon>Bacillales</taxon>
        <taxon>Bacillaceae</taxon>
        <taxon>Peribacillus</taxon>
    </lineage>
</organism>
<accession>A0ABS2QKF7</accession>
<protein>
    <recommendedName>
        <fullName evidence="3">Chemotaxis protein</fullName>
    </recommendedName>
</protein>
<dbReference type="EMBL" id="JAFBFI010000012">
    <property type="protein sequence ID" value="MBM7693445.1"/>
    <property type="molecule type" value="Genomic_DNA"/>
</dbReference>
<sequence length="282" mass="32754">MKKIAVAIIHGMGNQLEEYAEILINQLQVNFHQKTKHYTSEKEQLIIKSVFWADVFKTREEELFENSVKPYQLNYQQLRRFLISYLGDAIAYQPVETNTQNYYKVHEKVRESLQWLAGKAGEEAVLCVISHSLGTVIASNYFYDLQYGILEPNQMLKNKTPLEKGETLALFYTLGTSLPLWSLRYSDFNRPIMIPPPQLKGRYQELQGEWINFYDRDDILSFPLKGLNESYQKAVTEDRKVNAGSLLTSWNPLSHGGYFSEKAVVDRIIKGLFHTWKQINSL</sequence>
<gene>
    <name evidence="1" type="ORF">JOC77_002885</name>
</gene>
<name>A0ABS2QKF7_9BACI</name>
<dbReference type="Proteomes" id="UP000823486">
    <property type="component" value="Unassembled WGS sequence"/>
</dbReference>
<proteinExistence type="predicted"/>
<keyword evidence="2" id="KW-1185">Reference proteome</keyword>
<evidence type="ECO:0000313" key="1">
    <source>
        <dbReference type="EMBL" id="MBM7693445.1"/>
    </source>
</evidence>
<dbReference type="RefSeq" id="WP_204544174.1">
    <property type="nucleotide sequence ID" value="NZ_JAFBFI010000012.1"/>
</dbReference>
<evidence type="ECO:0000313" key="2">
    <source>
        <dbReference type="Proteomes" id="UP000823486"/>
    </source>
</evidence>